<organism evidence="5 6">
    <name type="scientific">Hansschlegelia plantiphila</name>
    <dbReference type="NCBI Taxonomy" id="374655"/>
    <lineage>
        <taxon>Bacteria</taxon>
        <taxon>Pseudomonadati</taxon>
        <taxon>Pseudomonadota</taxon>
        <taxon>Alphaproteobacteria</taxon>
        <taxon>Hyphomicrobiales</taxon>
        <taxon>Methylopilaceae</taxon>
        <taxon>Hansschlegelia</taxon>
    </lineage>
</organism>
<dbReference type="GO" id="GO:0031317">
    <property type="term" value="C:tripartite ATP-independent periplasmic transporter complex"/>
    <property type="evidence" value="ECO:0007669"/>
    <property type="project" value="InterPro"/>
</dbReference>
<gene>
    <name evidence="5" type="ORF">GCM10008179_03690</name>
</gene>
<dbReference type="PANTHER" id="PTHR33376">
    <property type="match status" value="1"/>
</dbReference>
<dbReference type="InterPro" id="IPR038404">
    <property type="entry name" value="TRAP_DctP_sf"/>
</dbReference>
<reference evidence="5" key="2">
    <citation type="submission" date="2023-01" db="EMBL/GenBank/DDBJ databases">
        <authorList>
            <person name="Sun Q."/>
            <person name="Evtushenko L."/>
        </authorList>
    </citation>
    <scope>NUCLEOTIDE SEQUENCE</scope>
    <source>
        <strain evidence="5">VKM B-2347</strain>
    </source>
</reference>
<feature type="binding site" evidence="3">
    <location>
        <position position="212"/>
    </location>
    <ligand>
        <name>substrate</name>
    </ligand>
</feature>
<dbReference type="GO" id="GO:0046872">
    <property type="term" value="F:metal ion binding"/>
    <property type="evidence" value="ECO:0007669"/>
    <property type="project" value="UniProtKB-KW"/>
</dbReference>
<comment type="caution">
    <text evidence="5">The sequence shown here is derived from an EMBL/GenBank/DDBJ whole genome shotgun (WGS) entry which is preliminary data.</text>
</comment>
<dbReference type="GO" id="GO:0055085">
    <property type="term" value="P:transmembrane transport"/>
    <property type="evidence" value="ECO:0007669"/>
    <property type="project" value="InterPro"/>
</dbReference>
<evidence type="ECO:0000256" key="3">
    <source>
        <dbReference type="PIRSR" id="PIRSR039026-2"/>
    </source>
</evidence>
<dbReference type="Pfam" id="PF03480">
    <property type="entry name" value="DctP"/>
    <property type="match status" value="1"/>
</dbReference>
<keyword evidence="3" id="KW-0479">Metal-binding</keyword>
<evidence type="ECO:0000313" key="5">
    <source>
        <dbReference type="EMBL" id="GLK66731.1"/>
    </source>
</evidence>
<feature type="binding site" evidence="2">
    <location>
        <position position="154"/>
    </location>
    <ligand>
        <name>substrate</name>
    </ligand>
</feature>
<evidence type="ECO:0000313" key="6">
    <source>
        <dbReference type="Proteomes" id="UP001143372"/>
    </source>
</evidence>
<accession>A0A9W6MUD9</accession>
<dbReference type="InterPro" id="IPR018389">
    <property type="entry name" value="DctP_fam"/>
</dbReference>
<dbReference type="InterPro" id="IPR026289">
    <property type="entry name" value="SBP_TakP-like"/>
</dbReference>
<feature type="chain" id="PRO_5040864219" evidence="4">
    <location>
        <begin position="21"/>
        <end position="361"/>
    </location>
</feature>
<dbReference type="Gene3D" id="3.40.190.10">
    <property type="entry name" value="Periplasmic binding protein-like II"/>
    <property type="match status" value="1"/>
</dbReference>
<dbReference type="EMBL" id="BSFI01000002">
    <property type="protein sequence ID" value="GLK66731.1"/>
    <property type="molecule type" value="Genomic_DNA"/>
</dbReference>
<dbReference type="NCBIfam" id="NF037995">
    <property type="entry name" value="TRAP_S1"/>
    <property type="match status" value="1"/>
</dbReference>
<name>A0A9W6MUD9_9HYPH</name>
<dbReference type="PANTHER" id="PTHR33376:SF5">
    <property type="entry name" value="EXTRACYTOPLASMIC SOLUTE RECEPTOR PROTEIN"/>
    <property type="match status" value="1"/>
</dbReference>
<protein>
    <submittedName>
        <fullName evidence="5">ABC transporter substrate-binding protein</fullName>
    </submittedName>
</protein>
<feature type="binding site" evidence="3">
    <location>
        <position position="213"/>
    </location>
    <ligand>
        <name>Na(+)</name>
        <dbReference type="ChEBI" id="CHEBI:29101"/>
    </ligand>
</feature>
<evidence type="ECO:0000256" key="4">
    <source>
        <dbReference type="SAM" id="SignalP"/>
    </source>
</evidence>
<dbReference type="RefSeq" id="WP_271166993.1">
    <property type="nucleotide sequence ID" value="NZ_BSFI01000002.1"/>
</dbReference>
<feature type="signal peptide" evidence="4">
    <location>
        <begin position="1"/>
        <end position="20"/>
    </location>
</feature>
<dbReference type="PIRSF" id="PIRSF039026">
    <property type="entry name" value="SiaP"/>
    <property type="match status" value="1"/>
</dbReference>
<dbReference type="InterPro" id="IPR006311">
    <property type="entry name" value="TAT_signal"/>
</dbReference>
<keyword evidence="6" id="KW-1185">Reference proteome</keyword>
<feature type="binding site" evidence="2">
    <location>
        <position position="175"/>
    </location>
    <ligand>
        <name>substrate</name>
    </ligand>
</feature>
<keyword evidence="1 4" id="KW-0732">Signal</keyword>
<evidence type="ECO:0000256" key="1">
    <source>
        <dbReference type="ARBA" id="ARBA00022729"/>
    </source>
</evidence>
<dbReference type="Gene3D" id="3.40.190.170">
    <property type="entry name" value="Bacterial extracellular solute-binding protein, family 7"/>
    <property type="match status" value="1"/>
</dbReference>
<evidence type="ECO:0000256" key="2">
    <source>
        <dbReference type="PIRSR" id="PIRSR039026-1"/>
    </source>
</evidence>
<dbReference type="AlphaFoldDB" id="A0A9W6MUD9"/>
<sequence>MQRRRFLTVGAGVAATGALAAPAVAQSAPQIKWRIASSFPKSLDTLYGGAEVFAKAISEMTDGAFTAQISPAGELAPGLQAADAVARGRADACHTSSAYYLDKDPAFALGAATPFGPNARQTNAWLRSGGAEMLDELYARFDLVGLACGNTGAQMGGWFRKDVNAVGDLQGLKIRVSGLGAQVFAKLGAAPQPLGGGDVYPALEKGEIDAAEWIGPYDDQKLGLYQVAKNYYYPGWQAGGPSVQLLIGKAKWEALPARYKAIATGAAAIANETMLARYDAQNPRALRELVAAGVKLKPYPKDVMEAAYKASQEVYAELYQKSPAFKKIHEAQAAFRNEDVLWFRVAELPFDVFMAQMQSRG</sequence>
<proteinExistence type="predicted"/>
<reference evidence="5" key="1">
    <citation type="journal article" date="2014" name="Int. J. Syst. Evol. Microbiol.">
        <title>Complete genome sequence of Corynebacterium casei LMG S-19264T (=DSM 44701T), isolated from a smear-ripened cheese.</title>
        <authorList>
            <consortium name="US DOE Joint Genome Institute (JGI-PGF)"/>
            <person name="Walter F."/>
            <person name="Albersmeier A."/>
            <person name="Kalinowski J."/>
            <person name="Ruckert C."/>
        </authorList>
    </citation>
    <scope>NUCLEOTIDE SEQUENCE</scope>
    <source>
        <strain evidence="5">VKM B-2347</strain>
    </source>
</reference>
<dbReference type="Proteomes" id="UP001143372">
    <property type="component" value="Unassembled WGS sequence"/>
</dbReference>
<dbReference type="PROSITE" id="PS51318">
    <property type="entry name" value="TAT"/>
    <property type="match status" value="1"/>
</dbReference>